<dbReference type="HAMAP" id="MF_00338">
    <property type="entry name" value="UPF0145"/>
    <property type="match status" value="1"/>
</dbReference>
<accession>A0A1Q5PKB4</accession>
<dbReference type="STRING" id="1921764.BSR28_05010"/>
<organism evidence="3 4">
    <name type="scientific">Boudabousia liubingyangii</name>
    <dbReference type="NCBI Taxonomy" id="1921764"/>
    <lineage>
        <taxon>Bacteria</taxon>
        <taxon>Bacillati</taxon>
        <taxon>Actinomycetota</taxon>
        <taxon>Actinomycetes</taxon>
        <taxon>Actinomycetales</taxon>
        <taxon>Actinomycetaceae</taxon>
        <taxon>Boudabousia</taxon>
    </lineage>
</organism>
<dbReference type="InterPro" id="IPR035439">
    <property type="entry name" value="UPF0145_dom_sf"/>
</dbReference>
<dbReference type="RefSeq" id="WP_073709636.1">
    <property type="nucleotide sequence ID" value="NZ_MQSU01000003.1"/>
</dbReference>
<dbReference type="AlphaFoldDB" id="A0A1Q5PKB4"/>
<dbReference type="Proteomes" id="UP000186785">
    <property type="component" value="Unassembled WGS sequence"/>
</dbReference>
<evidence type="ECO:0000256" key="1">
    <source>
        <dbReference type="ARBA" id="ARBA00010751"/>
    </source>
</evidence>
<evidence type="ECO:0000256" key="2">
    <source>
        <dbReference type="HAMAP-Rule" id="MF_00338"/>
    </source>
</evidence>
<dbReference type="Pfam" id="PF01906">
    <property type="entry name" value="YbjQ_1"/>
    <property type="match status" value="1"/>
</dbReference>
<dbReference type="InterPro" id="IPR002765">
    <property type="entry name" value="UPF0145_YbjQ-like"/>
</dbReference>
<dbReference type="EMBL" id="MQSV01000005">
    <property type="protein sequence ID" value="OKL46611.1"/>
    <property type="molecule type" value="Genomic_DNA"/>
</dbReference>
<keyword evidence="4" id="KW-1185">Reference proteome</keyword>
<comment type="caution">
    <text evidence="3">The sequence shown here is derived from an EMBL/GenBank/DDBJ whole genome shotgun (WGS) entry which is preliminary data.</text>
</comment>
<reference evidence="3 4" key="1">
    <citation type="submission" date="2016-11" db="EMBL/GenBank/DDBJ databases">
        <title>Actinomyces gypaetusis sp. nov. isolated from the vulture Gypaetus barbatus in Qinghai Tibet Plateau China.</title>
        <authorList>
            <person name="Meng X."/>
        </authorList>
    </citation>
    <scope>NUCLEOTIDE SEQUENCE [LARGE SCALE GENOMIC DNA]</scope>
    <source>
        <strain evidence="3 4">VUL4_2</strain>
    </source>
</reference>
<dbReference type="OrthoDB" id="9796448at2"/>
<dbReference type="PANTHER" id="PTHR34068">
    <property type="entry name" value="UPF0145 PROTEIN YBJQ"/>
    <property type="match status" value="1"/>
</dbReference>
<gene>
    <name evidence="3" type="ORF">BSR29_07255</name>
</gene>
<dbReference type="Gene3D" id="3.30.110.70">
    <property type="entry name" value="Hypothetical protein apc22750. Chain B"/>
    <property type="match status" value="1"/>
</dbReference>
<evidence type="ECO:0000313" key="3">
    <source>
        <dbReference type="EMBL" id="OKL46611.1"/>
    </source>
</evidence>
<evidence type="ECO:0000313" key="4">
    <source>
        <dbReference type="Proteomes" id="UP000186785"/>
    </source>
</evidence>
<sequence>MIATTTDHVEGQVITRYLGLVSGEVVSGINALRDLGAGMRNIFGGRSAGYEDEVIQARESAIGEMVERAQQVGANAIVGVRIDYTGLSNGTMIMVNVTGTAVQTMPASAQ</sequence>
<protein>
    <recommendedName>
        <fullName evidence="2">UPF0145 protein BSR29_07255</fullName>
    </recommendedName>
</protein>
<dbReference type="SUPFAM" id="SSF117782">
    <property type="entry name" value="YbjQ-like"/>
    <property type="match status" value="1"/>
</dbReference>
<proteinExistence type="inferred from homology"/>
<name>A0A1Q5PKB4_9ACTO</name>
<dbReference type="PANTHER" id="PTHR34068:SF1">
    <property type="entry name" value="UPF0145 PROTEIN YBJQ"/>
    <property type="match status" value="1"/>
</dbReference>
<comment type="similarity">
    <text evidence="1 2">Belongs to the UPF0145 family.</text>
</comment>